<sequence>MSMRPSSIERMRQLYDPNYVRRVDTLDHALVQVCVESRMLAETFGTGVATYARTLGACLPAAGASPLVLGDSASGDPPRKARLGRWIAAARPSARIAAREEAGDEDAPAHWVVHDIFREAHVFFNLHGRLLPVEFGRPPQVMHWTYPLPLYVRGARNLYTVHDLIPLTDPELTRVGPARHAAVLREITQHAHGLVTVSETVRREVIDRLGMPEDRVTNTLQAIDAPLQTDPILPSGLRSGRYFFFCGRVEPRKNLERLARAHAASETALPLVIVGPHVPGEEQLEAQLHTFSGVIRLPWVPRRELLGMMRRARALLFPSLAEGFGLPIAEAMALGCPVVASSTGASAEIAGDAALLVDPRQTSQIEAAIRRLDKDQALCARLRAAGFVRGLRFTREHYARRLRALYADAVSAAPRNECA</sequence>
<gene>
    <name evidence="4" type="ORF">E5A73_20560</name>
</gene>
<proteinExistence type="predicted"/>
<dbReference type="OrthoDB" id="9801609at2"/>
<dbReference type="CDD" id="cd03809">
    <property type="entry name" value="GT4_MtfB-like"/>
    <property type="match status" value="1"/>
</dbReference>
<evidence type="ECO:0000259" key="3">
    <source>
        <dbReference type="Pfam" id="PF13439"/>
    </source>
</evidence>
<comment type="caution">
    <text evidence="4">The sequence shown here is derived from an EMBL/GenBank/DDBJ whole genome shotgun (WGS) entry which is preliminary data.</text>
</comment>
<keyword evidence="5" id="KW-1185">Reference proteome</keyword>
<evidence type="ECO:0000313" key="4">
    <source>
        <dbReference type="EMBL" id="TGX48700.1"/>
    </source>
</evidence>
<evidence type="ECO:0000259" key="2">
    <source>
        <dbReference type="Pfam" id="PF00534"/>
    </source>
</evidence>
<reference evidence="4 5" key="1">
    <citation type="submission" date="2019-04" db="EMBL/GenBank/DDBJ databases">
        <title>Sphingomonas psychrotolerans sp. nov., isolated from soil in the Tianshan Mountains, Xinjiang, China.</title>
        <authorList>
            <person name="Luo Y."/>
            <person name="Sheng H."/>
        </authorList>
    </citation>
    <scope>NUCLEOTIDE SEQUENCE [LARGE SCALE GENOMIC DNA]</scope>
    <source>
        <strain evidence="4 5">ZFGT-11</strain>
    </source>
</reference>
<dbReference type="GO" id="GO:0016757">
    <property type="term" value="F:glycosyltransferase activity"/>
    <property type="evidence" value="ECO:0007669"/>
    <property type="project" value="InterPro"/>
</dbReference>
<dbReference type="PANTHER" id="PTHR46401:SF2">
    <property type="entry name" value="GLYCOSYLTRANSFERASE WBBK-RELATED"/>
    <property type="match status" value="1"/>
</dbReference>
<dbReference type="AlphaFoldDB" id="A0A4S1X1R2"/>
<name>A0A4S1X1R2_9SPHN</name>
<evidence type="ECO:0000256" key="1">
    <source>
        <dbReference type="ARBA" id="ARBA00022679"/>
    </source>
</evidence>
<evidence type="ECO:0000313" key="5">
    <source>
        <dbReference type="Proteomes" id="UP000306147"/>
    </source>
</evidence>
<accession>A0A4S1X1R2</accession>
<feature type="domain" description="Glycosyl transferase family 1" evidence="2">
    <location>
        <begin position="241"/>
        <end position="386"/>
    </location>
</feature>
<dbReference type="PANTHER" id="PTHR46401">
    <property type="entry name" value="GLYCOSYLTRANSFERASE WBBK-RELATED"/>
    <property type="match status" value="1"/>
</dbReference>
<dbReference type="Pfam" id="PF00534">
    <property type="entry name" value="Glycos_transf_1"/>
    <property type="match status" value="1"/>
</dbReference>
<keyword evidence="1 4" id="KW-0808">Transferase</keyword>
<dbReference type="Proteomes" id="UP000306147">
    <property type="component" value="Unassembled WGS sequence"/>
</dbReference>
<dbReference type="Gene3D" id="3.40.50.2000">
    <property type="entry name" value="Glycogen Phosphorylase B"/>
    <property type="match status" value="2"/>
</dbReference>
<organism evidence="4 5">
    <name type="scientific">Sphingomonas gei</name>
    <dbReference type="NCBI Taxonomy" id="1395960"/>
    <lineage>
        <taxon>Bacteria</taxon>
        <taxon>Pseudomonadati</taxon>
        <taxon>Pseudomonadota</taxon>
        <taxon>Alphaproteobacteria</taxon>
        <taxon>Sphingomonadales</taxon>
        <taxon>Sphingomonadaceae</taxon>
        <taxon>Sphingomonas</taxon>
    </lineage>
</organism>
<dbReference type="EMBL" id="SRXT01000010">
    <property type="protein sequence ID" value="TGX48700.1"/>
    <property type="molecule type" value="Genomic_DNA"/>
</dbReference>
<protein>
    <submittedName>
        <fullName evidence="4">Glycosyltransferase family 1 protein</fullName>
    </submittedName>
</protein>
<dbReference type="InterPro" id="IPR028098">
    <property type="entry name" value="Glyco_trans_4-like_N"/>
</dbReference>
<dbReference type="Pfam" id="PF13439">
    <property type="entry name" value="Glyco_transf_4"/>
    <property type="match status" value="1"/>
</dbReference>
<dbReference type="SUPFAM" id="SSF53756">
    <property type="entry name" value="UDP-Glycosyltransferase/glycogen phosphorylase"/>
    <property type="match status" value="1"/>
</dbReference>
<dbReference type="InterPro" id="IPR001296">
    <property type="entry name" value="Glyco_trans_1"/>
</dbReference>
<feature type="domain" description="Glycosyltransferase subfamily 4-like N-terminal" evidence="3">
    <location>
        <begin position="47"/>
        <end position="217"/>
    </location>
</feature>
<dbReference type="GO" id="GO:0009103">
    <property type="term" value="P:lipopolysaccharide biosynthetic process"/>
    <property type="evidence" value="ECO:0007669"/>
    <property type="project" value="TreeGrafter"/>
</dbReference>